<dbReference type="EMBL" id="CP029255">
    <property type="protein sequence ID" value="AWK06813.1"/>
    <property type="molecule type" value="Genomic_DNA"/>
</dbReference>
<protein>
    <submittedName>
        <fullName evidence="3">Mannosyl transferase</fullName>
    </submittedName>
</protein>
<dbReference type="PANTHER" id="PTHR46401">
    <property type="entry name" value="GLYCOSYLTRANSFERASE WBBK-RELATED"/>
    <property type="match status" value="1"/>
</dbReference>
<organism evidence="3 4">
    <name type="scientific">Flavobacterium crocinum</name>
    <dbReference type="NCBI Taxonomy" id="2183896"/>
    <lineage>
        <taxon>Bacteria</taxon>
        <taxon>Pseudomonadati</taxon>
        <taxon>Bacteroidota</taxon>
        <taxon>Flavobacteriia</taxon>
        <taxon>Flavobacteriales</taxon>
        <taxon>Flavobacteriaceae</taxon>
        <taxon>Flavobacterium</taxon>
    </lineage>
</organism>
<dbReference type="GO" id="GO:0016757">
    <property type="term" value="F:glycosyltransferase activity"/>
    <property type="evidence" value="ECO:0007669"/>
    <property type="project" value="InterPro"/>
</dbReference>
<gene>
    <name evidence="3" type="ORF">HYN56_22300</name>
</gene>
<dbReference type="AlphaFoldDB" id="A0A2S1YS11"/>
<feature type="domain" description="Glycosyl transferase family 1" evidence="2">
    <location>
        <begin position="198"/>
        <end position="327"/>
    </location>
</feature>
<dbReference type="RefSeq" id="WP_109194217.1">
    <property type="nucleotide sequence ID" value="NZ_CP029255.1"/>
</dbReference>
<accession>A0A2S1YS11</accession>
<evidence type="ECO:0000313" key="4">
    <source>
        <dbReference type="Proteomes" id="UP000245250"/>
    </source>
</evidence>
<dbReference type="Pfam" id="PF00534">
    <property type="entry name" value="Glycos_transf_1"/>
    <property type="match status" value="1"/>
</dbReference>
<name>A0A2S1YS11_9FLAO</name>
<dbReference type="SUPFAM" id="SSF53756">
    <property type="entry name" value="UDP-Glycosyltransferase/glycogen phosphorylase"/>
    <property type="match status" value="1"/>
</dbReference>
<keyword evidence="1 3" id="KW-0808">Transferase</keyword>
<reference evidence="3 4" key="1">
    <citation type="submission" date="2018-05" db="EMBL/GenBank/DDBJ databases">
        <title>Genome sequencing of Flavobacterium sp. HYN0056.</title>
        <authorList>
            <person name="Yi H."/>
            <person name="Baek C."/>
        </authorList>
    </citation>
    <scope>NUCLEOTIDE SEQUENCE [LARGE SCALE GENOMIC DNA]</scope>
    <source>
        <strain evidence="3 4">HYN0056</strain>
    </source>
</reference>
<dbReference type="InterPro" id="IPR001296">
    <property type="entry name" value="Glyco_trans_1"/>
</dbReference>
<proteinExistence type="predicted"/>
<evidence type="ECO:0000313" key="3">
    <source>
        <dbReference type="EMBL" id="AWK06813.1"/>
    </source>
</evidence>
<dbReference type="GO" id="GO:0009103">
    <property type="term" value="P:lipopolysaccharide biosynthetic process"/>
    <property type="evidence" value="ECO:0007669"/>
    <property type="project" value="TreeGrafter"/>
</dbReference>
<evidence type="ECO:0000259" key="2">
    <source>
        <dbReference type="Pfam" id="PF00534"/>
    </source>
</evidence>
<dbReference type="OrthoDB" id="798298at2"/>
<dbReference type="KEGG" id="fcr:HYN56_22300"/>
<keyword evidence="4" id="KW-1185">Reference proteome</keyword>
<dbReference type="PANTHER" id="PTHR46401:SF2">
    <property type="entry name" value="GLYCOSYLTRANSFERASE WBBK-RELATED"/>
    <property type="match status" value="1"/>
</dbReference>
<dbReference type="Gene3D" id="3.40.50.2000">
    <property type="entry name" value="Glycogen Phosphorylase B"/>
    <property type="match status" value="2"/>
</dbReference>
<sequence length="388" mass="44274">MKIVLFTHPSFLEHQSMPRYANMLLTGMRERGHEVIVWSPKARFYKLPLMKSLKKWLGYIDQYIVFPIEVKFKLLRNSDDALFVFADQALGPWVPLVNNKKHVVHCHDFLALKSALGNIPENPTSLTGKKYQNYIRNGFSKGKYFISISQKTQQDLHELHLGKIESSAVCYNGLNRTFNPLSPTEVRTMLGNKLNLSLSKGYIMHIGGNQYYKNRKGVIEIYESWRSISKKNFPLLMIGSEPTNELLELQKKSAVKNDIHFVTNLADEDVNIAYSGAKCLLFPSLDEGFGWPIIEAMASGCLVITTNRSPMNEVGGSAAFYIDKKPSDDIFFKKWKEDSAKMLEKVVSLNKIQRAVMIENSLKQSQKFTAEFSLNAIEVVYKEITQKL</sequence>
<evidence type="ECO:0000256" key="1">
    <source>
        <dbReference type="ARBA" id="ARBA00022679"/>
    </source>
</evidence>
<dbReference type="Proteomes" id="UP000245250">
    <property type="component" value="Chromosome"/>
</dbReference>